<feature type="domain" description="Cupin type-2" evidence="1">
    <location>
        <begin position="42"/>
        <end position="108"/>
    </location>
</feature>
<name>A0A2P8D172_9ACTN</name>
<dbReference type="EMBL" id="PYGA01000021">
    <property type="protein sequence ID" value="PSK90962.1"/>
    <property type="molecule type" value="Genomic_DNA"/>
</dbReference>
<accession>A0A2P8D172</accession>
<reference evidence="2 3" key="1">
    <citation type="submission" date="2018-03" db="EMBL/GenBank/DDBJ databases">
        <title>Genomic Encyclopedia of Archaeal and Bacterial Type Strains, Phase II (KMG-II): from individual species to whole genera.</title>
        <authorList>
            <person name="Goeker M."/>
        </authorList>
    </citation>
    <scope>NUCLEOTIDE SEQUENCE [LARGE SCALE GENOMIC DNA]</scope>
    <source>
        <strain evidence="2 3">DSM 45312</strain>
    </source>
</reference>
<evidence type="ECO:0000313" key="3">
    <source>
        <dbReference type="Proteomes" id="UP000240542"/>
    </source>
</evidence>
<dbReference type="SUPFAM" id="SSF51182">
    <property type="entry name" value="RmlC-like cupins"/>
    <property type="match status" value="1"/>
</dbReference>
<sequence>MITRLRVDLASATPEFGLFCQRILPWSGDAPEPPFGAMALWVEPGGRSGVDYHTQEEIILGLSGSGIVHMDGHEDEPFSAGDMLVLPPRHRHVVSNPGSERLAFLDLYWPVHEIPDEEPS</sequence>
<organism evidence="2 3">
    <name type="scientific">Murinocardiopsis flavida</name>
    <dbReference type="NCBI Taxonomy" id="645275"/>
    <lineage>
        <taxon>Bacteria</taxon>
        <taxon>Bacillati</taxon>
        <taxon>Actinomycetota</taxon>
        <taxon>Actinomycetes</taxon>
        <taxon>Streptosporangiales</taxon>
        <taxon>Nocardiopsidaceae</taxon>
        <taxon>Murinocardiopsis</taxon>
    </lineage>
</organism>
<dbReference type="AlphaFoldDB" id="A0A2P8D172"/>
<dbReference type="InterPro" id="IPR011051">
    <property type="entry name" value="RmlC_Cupin_sf"/>
</dbReference>
<comment type="caution">
    <text evidence="2">The sequence shown here is derived from an EMBL/GenBank/DDBJ whole genome shotgun (WGS) entry which is preliminary data.</text>
</comment>
<dbReference type="Gene3D" id="2.60.120.10">
    <property type="entry name" value="Jelly Rolls"/>
    <property type="match status" value="1"/>
</dbReference>
<gene>
    <name evidence="2" type="ORF">CLV63_12189</name>
</gene>
<keyword evidence="3" id="KW-1185">Reference proteome</keyword>
<protein>
    <submittedName>
        <fullName evidence="2">Cupin domain-containing protein</fullName>
    </submittedName>
</protein>
<dbReference type="InterPro" id="IPR014710">
    <property type="entry name" value="RmlC-like_jellyroll"/>
</dbReference>
<proteinExistence type="predicted"/>
<dbReference type="InterPro" id="IPR013096">
    <property type="entry name" value="Cupin_2"/>
</dbReference>
<evidence type="ECO:0000259" key="1">
    <source>
        <dbReference type="Pfam" id="PF07883"/>
    </source>
</evidence>
<dbReference type="Pfam" id="PF07883">
    <property type="entry name" value="Cupin_2"/>
    <property type="match status" value="1"/>
</dbReference>
<evidence type="ECO:0000313" key="2">
    <source>
        <dbReference type="EMBL" id="PSK90962.1"/>
    </source>
</evidence>
<dbReference type="Proteomes" id="UP000240542">
    <property type="component" value="Unassembled WGS sequence"/>
</dbReference>